<sequence length="183" mass="18956">MAEEAGASRSIFRAQALEYHRTGRWAAVLPPSARPRVFRRLWLVLAVLGLLMAALAALPVPVYGTGSAFAVPGRDVGRPAEPVVLVVALPAADLPGLADGAPAVLQQGNVRGTVQQHERVPVAAAELSARYGVTGTGLPDPAAVAVVRLDAGSVRAGDRLPARVRVGSRSVLAGLPLLGKVFR</sequence>
<keyword evidence="1" id="KW-1133">Transmembrane helix</keyword>
<evidence type="ECO:0000313" key="2">
    <source>
        <dbReference type="EMBL" id="OXM63557.1"/>
    </source>
</evidence>
<keyword evidence="1" id="KW-0812">Transmembrane</keyword>
<dbReference type="OrthoDB" id="9930938at2"/>
<keyword evidence="3" id="KW-1185">Reference proteome</keyword>
<dbReference type="RefSeq" id="WP_093951065.1">
    <property type="nucleotide sequence ID" value="NZ_NMUL01000033.1"/>
</dbReference>
<evidence type="ECO:0000313" key="3">
    <source>
        <dbReference type="Proteomes" id="UP000215199"/>
    </source>
</evidence>
<dbReference type="AlphaFoldDB" id="A0A229SWN5"/>
<reference evidence="3" key="1">
    <citation type="submission" date="2017-07" db="EMBL/GenBank/DDBJ databases">
        <title>Comparative genome mining reveals phylogenetic distribution patterns of secondary metabolites in Amycolatopsis.</title>
        <authorList>
            <person name="Adamek M."/>
            <person name="Alanjary M."/>
            <person name="Sales-Ortells H."/>
            <person name="Goodfellow M."/>
            <person name="Bull A.T."/>
            <person name="Kalinowski J."/>
            <person name="Ziemert N."/>
        </authorList>
    </citation>
    <scope>NUCLEOTIDE SEQUENCE [LARGE SCALE GENOMIC DNA]</scope>
    <source>
        <strain evidence="3">H5</strain>
    </source>
</reference>
<keyword evidence="1" id="KW-0472">Membrane</keyword>
<organism evidence="2 3">
    <name type="scientific">Amycolatopsis vastitatis</name>
    <dbReference type="NCBI Taxonomy" id="1905142"/>
    <lineage>
        <taxon>Bacteria</taxon>
        <taxon>Bacillati</taxon>
        <taxon>Actinomycetota</taxon>
        <taxon>Actinomycetes</taxon>
        <taxon>Pseudonocardiales</taxon>
        <taxon>Pseudonocardiaceae</taxon>
        <taxon>Amycolatopsis</taxon>
    </lineage>
</organism>
<gene>
    <name evidence="2" type="ORF">CF165_30635</name>
</gene>
<protein>
    <submittedName>
        <fullName evidence="2">Uncharacterized protein</fullName>
    </submittedName>
</protein>
<accession>A0A229SWN5</accession>
<dbReference type="EMBL" id="NMUL01000033">
    <property type="protein sequence ID" value="OXM63557.1"/>
    <property type="molecule type" value="Genomic_DNA"/>
</dbReference>
<feature type="transmembrane region" description="Helical" evidence="1">
    <location>
        <begin position="41"/>
        <end position="64"/>
    </location>
</feature>
<dbReference type="Proteomes" id="UP000215199">
    <property type="component" value="Unassembled WGS sequence"/>
</dbReference>
<proteinExistence type="predicted"/>
<name>A0A229SWN5_9PSEU</name>
<comment type="caution">
    <text evidence="2">The sequence shown here is derived from an EMBL/GenBank/DDBJ whole genome shotgun (WGS) entry which is preliminary data.</text>
</comment>
<evidence type="ECO:0000256" key="1">
    <source>
        <dbReference type="SAM" id="Phobius"/>
    </source>
</evidence>